<dbReference type="Gene3D" id="2.180.10.10">
    <property type="entry name" value="RHS repeat-associated core"/>
    <property type="match status" value="1"/>
</dbReference>
<organism evidence="2 3">
    <name type="scientific">Marixanthomonas spongiae</name>
    <dbReference type="NCBI Taxonomy" id="2174845"/>
    <lineage>
        <taxon>Bacteria</taxon>
        <taxon>Pseudomonadati</taxon>
        <taxon>Bacteroidota</taxon>
        <taxon>Flavobacteriia</taxon>
        <taxon>Flavobacteriales</taxon>
        <taxon>Flavobacteriaceae</taxon>
        <taxon>Marixanthomonas</taxon>
    </lineage>
</organism>
<feature type="compositionally biased region" description="Acidic residues" evidence="1">
    <location>
        <begin position="8"/>
        <end position="21"/>
    </location>
</feature>
<evidence type="ECO:0000313" key="2">
    <source>
        <dbReference type="EMBL" id="PVW14221.1"/>
    </source>
</evidence>
<name>A0A2U0HZB3_9FLAO</name>
<gene>
    <name evidence="2" type="ORF">DDV96_10455</name>
</gene>
<proteinExistence type="predicted"/>
<feature type="region of interest" description="Disordered" evidence="1">
    <location>
        <begin position="1"/>
        <end position="24"/>
    </location>
</feature>
<accession>A0A2U0HZB3</accession>
<reference evidence="2 3" key="1">
    <citation type="submission" date="2018-04" db="EMBL/GenBank/DDBJ databases">
        <title>Marixanthomonas spongiae HN-E44 sp. nov., isolated from a marine sponge.</title>
        <authorList>
            <person name="Luo L."/>
            <person name="Zhuang L."/>
        </authorList>
    </citation>
    <scope>NUCLEOTIDE SEQUENCE [LARGE SCALE GENOMIC DNA]</scope>
    <source>
        <strain evidence="2 3">HN-E44</strain>
    </source>
</reference>
<dbReference type="Proteomes" id="UP000245962">
    <property type="component" value="Unassembled WGS sequence"/>
</dbReference>
<evidence type="ECO:0000313" key="3">
    <source>
        <dbReference type="Proteomes" id="UP000245962"/>
    </source>
</evidence>
<keyword evidence="3" id="KW-1185">Reference proteome</keyword>
<dbReference type="AlphaFoldDB" id="A0A2U0HZB3"/>
<protein>
    <submittedName>
        <fullName evidence="2">Uncharacterized protein</fullName>
    </submittedName>
</protein>
<sequence>MTISCSSDNDENIEEESEQQENETTGLIKFEEWKVIDGDLKLRVINEFENSKHIKFSYYHNGELDNYITPEYNSDGFLSKEINHNPTGTILSTASFAYDIEDRITEIIYDSYTETHISFTISFSHNADNTIISEKVLSGNTDTKTFKLNQNGLVYQELIDDNIVTNVTYDGFKPVTLNSDAGDFTYSYETEGKLPYSFKDIYGENPVNPILYANNLEGGFDFLTTDLVSSIVSDESETNFEYTLNENKNPTLTKVYKNGSLVKEFRYFYE</sequence>
<evidence type="ECO:0000256" key="1">
    <source>
        <dbReference type="SAM" id="MobiDB-lite"/>
    </source>
</evidence>
<dbReference type="EMBL" id="QEHR01000006">
    <property type="protein sequence ID" value="PVW14221.1"/>
    <property type="molecule type" value="Genomic_DNA"/>
</dbReference>
<comment type="caution">
    <text evidence="2">The sequence shown here is derived from an EMBL/GenBank/DDBJ whole genome shotgun (WGS) entry which is preliminary data.</text>
</comment>